<gene>
    <name evidence="2" type="ORF">COX15_01670</name>
</gene>
<name>A0A2H0AKY2_9BACT</name>
<dbReference type="InterPro" id="IPR007712">
    <property type="entry name" value="RelE/ParE_toxin"/>
</dbReference>
<keyword evidence="1" id="KW-1277">Toxin-antitoxin system</keyword>
<dbReference type="Pfam" id="PF15738">
    <property type="entry name" value="YafQ_toxin"/>
    <property type="match status" value="1"/>
</dbReference>
<comment type="caution">
    <text evidence="2">The sequence shown here is derived from an EMBL/GenBank/DDBJ whole genome shotgun (WGS) entry which is preliminary data.</text>
</comment>
<evidence type="ECO:0000313" key="3">
    <source>
        <dbReference type="Proteomes" id="UP000230007"/>
    </source>
</evidence>
<dbReference type="NCBIfam" id="TIGR02385">
    <property type="entry name" value="RelE_StbE"/>
    <property type="match status" value="1"/>
</dbReference>
<reference evidence="2 3" key="1">
    <citation type="submission" date="2017-09" db="EMBL/GenBank/DDBJ databases">
        <title>Depth-based differentiation of microbial function through sediment-hosted aquifers and enrichment of novel symbionts in the deep terrestrial subsurface.</title>
        <authorList>
            <person name="Probst A.J."/>
            <person name="Ladd B."/>
            <person name="Jarett J.K."/>
            <person name="Geller-Mcgrath D.E."/>
            <person name="Sieber C.M."/>
            <person name="Emerson J.B."/>
            <person name="Anantharaman K."/>
            <person name="Thomas B.C."/>
            <person name="Malmstrom R."/>
            <person name="Stieglmeier M."/>
            <person name="Klingl A."/>
            <person name="Woyke T."/>
            <person name="Ryan C.M."/>
            <person name="Banfield J.F."/>
        </authorList>
    </citation>
    <scope>NUCLEOTIDE SEQUENCE [LARGE SCALE GENOMIC DNA]</scope>
    <source>
        <strain evidence="2">CG23_combo_of_CG06-09_8_20_14_all_42_19</strain>
    </source>
</reference>
<dbReference type="Proteomes" id="UP000230007">
    <property type="component" value="Unassembled WGS sequence"/>
</dbReference>
<dbReference type="SUPFAM" id="SSF143011">
    <property type="entry name" value="RelE-like"/>
    <property type="match status" value="1"/>
</dbReference>
<dbReference type="AlphaFoldDB" id="A0A2H0AKY2"/>
<dbReference type="InterPro" id="IPR004386">
    <property type="entry name" value="Toxin_YafQ-like"/>
</dbReference>
<proteinExistence type="predicted"/>
<evidence type="ECO:0008006" key="4">
    <source>
        <dbReference type="Google" id="ProtNLM"/>
    </source>
</evidence>
<evidence type="ECO:0000313" key="2">
    <source>
        <dbReference type="EMBL" id="PIP46043.1"/>
    </source>
</evidence>
<dbReference type="EMBL" id="PCSK01000035">
    <property type="protein sequence ID" value="PIP46043.1"/>
    <property type="molecule type" value="Genomic_DNA"/>
</dbReference>
<evidence type="ECO:0000256" key="1">
    <source>
        <dbReference type="ARBA" id="ARBA00022649"/>
    </source>
</evidence>
<protein>
    <recommendedName>
        <fullName evidence="4">Type II toxin-antitoxin system mRNA interferase toxin, RelE/StbE family</fullName>
    </recommendedName>
</protein>
<dbReference type="InterPro" id="IPR035093">
    <property type="entry name" value="RelE/ParE_toxin_dom_sf"/>
</dbReference>
<sequence length="86" mass="10300">MKIKFHRNFEKQYKKLKINEKNKTKERLTLLFQDEFNPILNNHPLKGKYQGYRSINVAGDLRAVYKRISTDTILFVAVDTHNNLYK</sequence>
<organism evidence="2 3">
    <name type="scientific">Candidatus Colwellbacteria bacterium CG23_combo_of_CG06-09_8_20_14_all_42_19</name>
    <dbReference type="NCBI Taxonomy" id="1974541"/>
    <lineage>
        <taxon>Bacteria</taxon>
        <taxon>Candidatus Colwelliibacteriota</taxon>
    </lineage>
</organism>
<dbReference type="Gene3D" id="3.30.2310.20">
    <property type="entry name" value="RelE-like"/>
    <property type="match status" value="1"/>
</dbReference>
<accession>A0A2H0AKY2</accession>